<accession>A0A9P9YHJ7</accession>
<comment type="caution">
    <text evidence="2">The sequence shown here is derived from an EMBL/GenBank/DDBJ whole genome shotgun (WGS) entry which is preliminary data.</text>
</comment>
<feature type="compositionally biased region" description="Basic and acidic residues" evidence="1">
    <location>
        <begin position="79"/>
        <end position="90"/>
    </location>
</feature>
<sequence length="90" mass="11231">VWKYRWLSTKRLTHASQEGQLVRLSDVLRSPSRDKRQQHAGLETKKKRRQHHQRKRHRQWQRQRQIDSRPHVSQKMRNLQRECRDFRVAD</sequence>
<dbReference type="EMBL" id="JAMKOV010000014">
    <property type="protein sequence ID" value="KAI8037077.1"/>
    <property type="molecule type" value="Genomic_DNA"/>
</dbReference>
<name>A0A9P9YHJ7_9MUSC</name>
<feature type="compositionally biased region" description="Basic residues" evidence="1">
    <location>
        <begin position="45"/>
        <end position="61"/>
    </location>
</feature>
<gene>
    <name evidence="2" type="ORF">M5D96_010396</name>
</gene>
<feature type="region of interest" description="Disordered" evidence="1">
    <location>
        <begin position="24"/>
        <end position="90"/>
    </location>
</feature>
<evidence type="ECO:0000313" key="3">
    <source>
        <dbReference type="Proteomes" id="UP001059596"/>
    </source>
</evidence>
<protein>
    <submittedName>
        <fullName evidence="2">Uncharacterized protein</fullName>
    </submittedName>
</protein>
<evidence type="ECO:0000256" key="1">
    <source>
        <dbReference type="SAM" id="MobiDB-lite"/>
    </source>
</evidence>
<dbReference type="AlphaFoldDB" id="A0A9P9YHJ7"/>
<keyword evidence="3" id="KW-1185">Reference proteome</keyword>
<organism evidence="2 3">
    <name type="scientific">Drosophila gunungcola</name>
    <name type="common">fruit fly</name>
    <dbReference type="NCBI Taxonomy" id="103775"/>
    <lineage>
        <taxon>Eukaryota</taxon>
        <taxon>Metazoa</taxon>
        <taxon>Ecdysozoa</taxon>
        <taxon>Arthropoda</taxon>
        <taxon>Hexapoda</taxon>
        <taxon>Insecta</taxon>
        <taxon>Pterygota</taxon>
        <taxon>Neoptera</taxon>
        <taxon>Endopterygota</taxon>
        <taxon>Diptera</taxon>
        <taxon>Brachycera</taxon>
        <taxon>Muscomorpha</taxon>
        <taxon>Ephydroidea</taxon>
        <taxon>Drosophilidae</taxon>
        <taxon>Drosophila</taxon>
        <taxon>Sophophora</taxon>
    </lineage>
</organism>
<evidence type="ECO:0000313" key="2">
    <source>
        <dbReference type="EMBL" id="KAI8037077.1"/>
    </source>
</evidence>
<dbReference type="Proteomes" id="UP001059596">
    <property type="component" value="Unassembled WGS sequence"/>
</dbReference>
<reference evidence="2" key="1">
    <citation type="journal article" date="2023" name="Genome Biol. Evol.">
        <title>Long-read-based Genome Assembly of Drosophila gunungcola Reveals Fewer Chemosensory Genes in Flower-breeding Species.</title>
        <authorList>
            <person name="Negi A."/>
            <person name="Liao B.Y."/>
            <person name="Yeh S.D."/>
        </authorList>
    </citation>
    <scope>NUCLEOTIDE SEQUENCE</scope>
    <source>
        <strain evidence="2">Sukarami</strain>
    </source>
</reference>
<feature type="non-terminal residue" evidence="2">
    <location>
        <position position="1"/>
    </location>
</feature>
<proteinExistence type="predicted"/>